<evidence type="ECO:0000259" key="2">
    <source>
        <dbReference type="Pfam" id="PF13391"/>
    </source>
</evidence>
<dbReference type="GO" id="GO:0004519">
    <property type="term" value="F:endonuclease activity"/>
    <property type="evidence" value="ECO:0007669"/>
    <property type="project" value="UniProtKB-KW"/>
</dbReference>
<feature type="domain" description="HNH nuclease" evidence="2">
    <location>
        <begin position="193"/>
        <end position="241"/>
    </location>
</feature>
<proteinExistence type="predicted"/>
<dbReference type="AlphaFoldDB" id="A0A2R3Q2D9"/>
<reference evidence="3" key="1">
    <citation type="submission" date="2020-11" db="EMBL/GenBank/DDBJ databases">
        <title>Enhanced detection system for hospital associated transmission using whole genome sequencing surveillance.</title>
        <authorList>
            <person name="Harrison L.H."/>
            <person name="Van Tyne D."/>
            <person name="Marsh J.W."/>
            <person name="Griffith M.P."/>
            <person name="Snyder D.J."/>
            <person name="Cooper V.S."/>
            <person name="Mustapha M."/>
        </authorList>
    </citation>
    <scope>NUCLEOTIDE SEQUENCE</scope>
    <source>
        <strain evidence="3">STEN00053</strain>
    </source>
</reference>
<dbReference type="EMBL" id="JADUOV010000008">
    <property type="protein sequence ID" value="MBH1790819.1"/>
    <property type="molecule type" value="Genomic_DNA"/>
</dbReference>
<keyword evidence="3" id="KW-0540">Nuclease</keyword>
<organism evidence="3 4">
    <name type="scientific">Stenotrophomonas maltophilia</name>
    <name type="common">Pseudomonas maltophilia</name>
    <name type="synonym">Xanthomonas maltophilia</name>
    <dbReference type="NCBI Taxonomy" id="40324"/>
    <lineage>
        <taxon>Bacteria</taxon>
        <taxon>Pseudomonadati</taxon>
        <taxon>Pseudomonadota</taxon>
        <taxon>Gammaproteobacteria</taxon>
        <taxon>Lysobacterales</taxon>
        <taxon>Lysobacteraceae</taxon>
        <taxon>Stenotrophomonas</taxon>
        <taxon>Stenotrophomonas maltophilia group</taxon>
    </lineage>
</organism>
<gene>
    <name evidence="3" type="ORF">I5V89_13150</name>
</gene>
<evidence type="ECO:0000313" key="4">
    <source>
        <dbReference type="Proteomes" id="UP000634179"/>
    </source>
</evidence>
<dbReference type="Pfam" id="PF13391">
    <property type="entry name" value="HNH_2"/>
    <property type="match status" value="1"/>
</dbReference>
<dbReference type="InterPro" id="IPR003615">
    <property type="entry name" value="HNH_nuc"/>
</dbReference>
<protein>
    <submittedName>
        <fullName evidence="3">HNH endonuclease</fullName>
    </submittedName>
</protein>
<name>A0A2R3Q2D9_STEMA</name>
<dbReference type="RefSeq" id="WP_032971086.1">
    <property type="nucleotide sequence ID" value="NZ_CP027562.1"/>
</dbReference>
<keyword evidence="3" id="KW-0378">Hydrolase</keyword>
<sequence length="298" mass="33249">MDEKDQDKGSDSKANRTPSKPQRRKKKWKEQFNKPFSSLFTIRADEDGNPPELEEYLVRQHLQKGLSHLRMSSRDIRSALKVYSLTELNQLWNMREKKLKYVEDAALLLAHIRHRSGIDLQLRPASELFSHDVIQALQGVLEESGRLRVEKPLPPAPDAVAAEGKRMEQVLRVIREGQAEFRKRLVDHYGAVCMVTGTALASVIDAAHIVPYNGASTNALSNGLLLRKDIHALFDAGLLTIGPDLVVYVTAGVDDPYYRSLDGKDLTLTAPPKMSKEALRKRLVGHGSSELNSTALPG</sequence>
<feature type="region of interest" description="Disordered" evidence="1">
    <location>
        <begin position="1"/>
        <end position="32"/>
    </location>
</feature>
<evidence type="ECO:0000313" key="3">
    <source>
        <dbReference type="EMBL" id="MBH1790819.1"/>
    </source>
</evidence>
<accession>A0A2R3Q2D9</accession>
<dbReference type="Proteomes" id="UP000634179">
    <property type="component" value="Unassembled WGS sequence"/>
</dbReference>
<evidence type="ECO:0000256" key="1">
    <source>
        <dbReference type="SAM" id="MobiDB-lite"/>
    </source>
</evidence>
<comment type="caution">
    <text evidence="3">The sequence shown here is derived from an EMBL/GenBank/DDBJ whole genome shotgun (WGS) entry which is preliminary data.</text>
</comment>
<feature type="compositionally biased region" description="Basic and acidic residues" evidence="1">
    <location>
        <begin position="1"/>
        <end position="14"/>
    </location>
</feature>
<keyword evidence="3" id="KW-0255">Endonuclease</keyword>